<protein>
    <submittedName>
        <fullName evidence="3">Uncharacterized protein</fullName>
    </submittedName>
</protein>
<feature type="region of interest" description="Disordered" evidence="1">
    <location>
        <begin position="39"/>
        <end position="60"/>
    </location>
</feature>
<reference evidence="3 4" key="1">
    <citation type="submission" date="2019-08" db="EMBL/GenBank/DDBJ databases">
        <authorList>
            <person name="Herpell B J."/>
        </authorList>
    </citation>
    <scope>NUCLEOTIDE SEQUENCE [LARGE SCALE GENOMIC DNA]</scope>
    <source>
        <strain evidence="4">Msb3</strain>
        <strain evidence="3">PDMSB31</strain>
    </source>
</reference>
<evidence type="ECO:0000313" key="3">
    <source>
        <dbReference type="EMBL" id="VVD28111.1"/>
    </source>
</evidence>
<proteinExistence type="predicted"/>
<keyword evidence="4" id="KW-1185">Reference proteome</keyword>
<organism evidence="3 4">
    <name type="scientific">Paraburkholderia dioscoreae</name>
    <dbReference type="NCBI Taxonomy" id="2604047"/>
    <lineage>
        <taxon>Bacteria</taxon>
        <taxon>Pseudomonadati</taxon>
        <taxon>Pseudomonadota</taxon>
        <taxon>Betaproteobacteria</taxon>
        <taxon>Burkholderiales</taxon>
        <taxon>Burkholderiaceae</taxon>
        <taxon>Paraburkholderia</taxon>
    </lineage>
</organism>
<evidence type="ECO:0000313" key="2">
    <source>
        <dbReference type="EMBL" id="VVD28104.1"/>
    </source>
</evidence>
<feature type="compositionally biased region" description="Low complexity" evidence="1">
    <location>
        <begin position="39"/>
        <end position="50"/>
    </location>
</feature>
<sequence length="60" mass="5961">MALRARKSQGGAPRPVGGVNPAHPVRLLRSGCGRGAAFAPCSQPASPSAPRGLPQCAVTA</sequence>
<dbReference type="AlphaFoldDB" id="A0A5Q4ZB01"/>
<dbReference type="KEGG" id="pdio:PDMSB3_1648"/>
<dbReference type="EMBL" id="LR699553">
    <property type="protein sequence ID" value="VVD28111.1"/>
    <property type="molecule type" value="Genomic_DNA"/>
</dbReference>
<accession>A0A5Q4ZB01</accession>
<gene>
    <name evidence="2" type="ORF">PDMSB3_1648</name>
    <name evidence="3" type="ORF">PDMSB3_1655</name>
</gene>
<evidence type="ECO:0000256" key="1">
    <source>
        <dbReference type="SAM" id="MobiDB-lite"/>
    </source>
</evidence>
<dbReference type="EMBL" id="LR699553">
    <property type="protein sequence ID" value="VVD28104.1"/>
    <property type="molecule type" value="Genomic_DNA"/>
</dbReference>
<name>A0A5Q4ZB01_9BURK</name>
<evidence type="ECO:0000313" key="4">
    <source>
        <dbReference type="Proteomes" id="UP000325811"/>
    </source>
</evidence>
<dbReference type="Proteomes" id="UP000325811">
    <property type="component" value="Chromosome I"/>
</dbReference>
<feature type="region of interest" description="Disordered" evidence="1">
    <location>
        <begin position="1"/>
        <end position="25"/>
    </location>
</feature>
<dbReference type="KEGG" id="pdio:PDMSB3_1655"/>